<keyword evidence="10" id="KW-1185">Reference proteome</keyword>
<organism evidence="9 10">
    <name type="scientific">Sugiyamaella lignohabitans</name>
    <dbReference type="NCBI Taxonomy" id="796027"/>
    <lineage>
        <taxon>Eukaryota</taxon>
        <taxon>Fungi</taxon>
        <taxon>Dikarya</taxon>
        <taxon>Ascomycota</taxon>
        <taxon>Saccharomycotina</taxon>
        <taxon>Dipodascomycetes</taxon>
        <taxon>Dipodascales</taxon>
        <taxon>Trichomonascaceae</taxon>
        <taxon>Sugiyamaella</taxon>
    </lineage>
</organism>
<evidence type="ECO:0000256" key="5">
    <source>
        <dbReference type="ARBA" id="ARBA00022781"/>
    </source>
</evidence>
<protein>
    <recommendedName>
        <fullName evidence="3">ATP synthase subunit 5, mitochondrial</fullName>
    </recommendedName>
</protein>
<dbReference type="GO" id="GO:0046933">
    <property type="term" value="F:proton-transporting ATP synthase activity, rotational mechanism"/>
    <property type="evidence" value="ECO:0007669"/>
    <property type="project" value="InterPro"/>
</dbReference>
<comment type="similarity">
    <text evidence="2">Belongs to the ATPase delta chain family.</text>
</comment>
<dbReference type="NCBIfam" id="NF004402">
    <property type="entry name" value="PRK05758.2-2"/>
    <property type="match status" value="1"/>
</dbReference>
<evidence type="ECO:0000256" key="2">
    <source>
        <dbReference type="ARBA" id="ARBA00007046"/>
    </source>
</evidence>
<gene>
    <name evidence="9" type="primary">ATP5</name>
    <name evidence="9" type="ORF">AWJ20_2134</name>
</gene>
<dbReference type="PANTHER" id="PTHR11910">
    <property type="entry name" value="ATP SYNTHASE DELTA CHAIN"/>
    <property type="match status" value="1"/>
</dbReference>
<keyword evidence="4" id="KW-0813">Transport</keyword>
<reference evidence="9 10" key="1">
    <citation type="submission" date="2016-02" db="EMBL/GenBank/DDBJ databases">
        <title>Complete genome sequence and transcriptome regulation of the pentose utilising yeast Sugiyamaella lignohabitans.</title>
        <authorList>
            <person name="Bellasio M."/>
            <person name="Peymann A."/>
            <person name="Valli M."/>
            <person name="Sipitzky M."/>
            <person name="Graf A."/>
            <person name="Sauer M."/>
            <person name="Marx H."/>
            <person name="Mattanovich D."/>
        </authorList>
    </citation>
    <scope>NUCLEOTIDE SEQUENCE [LARGE SCALE GENOMIC DNA]</scope>
    <source>
        <strain evidence="9 10">CBS 10342</strain>
    </source>
</reference>
<keyword evidence="6" id="KW-0406">Ion transport</keyword>
<evidence type="ECO:0000256" key="4">
    <source>
        <dbReference type="ARBA" id="ARBA00022448"/>
    </source>
</evidence>
<dbReference type="GeneID" id="30034012"/>
<evidence type="ECO:0000256" key="1">
    <source>
        <dbReference type="ARBA" id="ARBA00004370"/>
    </source>
</evidence>
<dbReference type="SUPFAM" id="SSF47928">
    <property type="entry name" value="N-terminal domain of the delta subunit of the F1F0-ATP synthase"/>
    <property type="match status" value="1"/>
</dbReference>
<dbReference type="InterPro" id="IPR000711">
    <property type="entry name" value="ATPase_OSCP/dsu"/>
</dbReference>
<keyword evidence="5" id="KW-0375">Hydrogen ion transport</keyword>
<evidence type="ECO:0000256" key="3">
    <source>
        <dbReference type="ARBA" id="ARBA00014723"/>
    </source>
</evidence>
<dbReference type="GO" id="GO:0016020">
    <property type="term" value="C:membrane"/>
    <property type="evidence" value="ECO:0007669"/>
    <property type="project" value="UniProtKB-SubCell"/>
</dbReference>
<name>A0A161HLY7_9ASCO</name>
<keyword evidence="7" id="KW-0472">Membrane</keyword>
<dbReference type="AlphaFoldDB" id="A0A161HLY7"/>
<dbReference type="Pfam" id="PF00213">
    <property type="entry name" value="OSCP"/>
    <property type="match status" value="1"/>
</dbReference>
<evidence type="ECO:0000313" key="9">
    <source>
        <dbReference type="EMBL" id="ANB14537.1"/>
    </source>
</evidence>
<evidence type="ECO:0000256" key="6">
    <source>
        <dbReference type="ARBA" id="ARBA00023065"/>
    </source>
</evidence>
<evidence type="ECO:0000313" key="10">
    <source>
        <dbReference type="Proteomes" id="UP000189580"/>
    </source>
</evidence>
<dbReference type="HAMAP" id="MF_01416">
    <property type="entry name" value="ATP_synth_delta_bact"/>
    <property type="match status" value="1"/>
</dbReference>
<dbReference type="Proteomes" id="UP000189580">
    <property type="component" value="Chromosome b"/>
</dbReference>
<sequence>MFVRALRQPMALRAIARTYATKASTAPPVQLFGIDGSYASALYTASAKDSTIEATEKGLTSLKSLISEDAKLATIIANPALSASDKKTVVEAISQSAGLDKTVSNFLSVLADNNRLSLLPEVITKFEVLSNAHQGFVDATVTSASPLDDKTLGRLKAAISQSEFVGEGKKLRITNDVKSEILGGLVVEIGDRTVDLSVSAKIARLNKLLTDSV</sequence>
<dbReference type="InterPro" id="IPR020781">
    <property type="entry name" value="ATPase_OSCP/d_CS"/>
</dbReference>
<dbReference type="RefSeq" id="XP_018737014.1">
    <property type="nucleotide sequence ID" value="XM_018879062.1"/>
</dbReference>
<dbReference type="Gene3D" id="1.10.520.20">
    <property type="entry name" value="N-terminal domain of the delta subunit of the F1F0-ATP synthase"/>
    <property type="match status" value="1"/>
</dbReference>
<evidence type="ECO:0000256" key="7">
    <source>
        <dbReference type="ARBA" id="ARBA00023136"/>
    </source>
</evidence>
<dbReference type="PRINTS" id="PR00125">
    <property type="entry name" value="ATPASEDELTA"/>
</dbReference>
<dbReference type="KEGG" id="slb:AWJ20_2134"/>
<evidence type="ECO:0000256" key="8">
    <source>
        <dbReference type="ARBA" id="ARBA00023310"/>
    </source>
</evidence>
<dbReference type="EMBL" id="CP014503">
    <property type="protein sequence ID" value="ANB14537.1"/>
    <property type="molecule type" value="Genomic_DNA"/>
</dbReference>
<proteinExistence type="inferred from homology"/>
<accession>A0A161HLY7</accession>
<dbReference type="NCBIfam" id="TIGR01145">
    <property type="entry name" value="ATP_synt_delta"/>
    <property type="match status" value="1"/>
</dbReference>
<dbReference type="PROSITE" id="PS00389">
    <property type="entry name" value="ATPASE_DELTA"/>
    <property type="match status" value="1"/>
</dbReference>
<dbReference type="OrthoDB" id="1262810at2759"/>
<dbReference type="InterPro" id="IPR026015">
    <property type="entry name" value="ATP_synth_OSCP/delta_N_sf"/>
</dbReference>
<comment type="subcellular location">
    <subcellularLocation>
        <location evidence="1">Membrane</location>
    </subcellularLocation>
</comment>
<keyword evidence="8" id="KW-0066">ATP synthesis</keyword>